<dbReference type="EMBL" id="FOAJ01000004">
    <property type="protein sequence ID" value="SEK95179.1"/>
    <property type="molecule type" value="Genomic_DNA"/>
</dbReference>
<dbReference type="AlphaFoldDB" id="A0A1H7L880"/>
<feature type="domain" description="GTPase-associated system helical" evidence="1">
    <location>
        <begin position="153"/>
        <end position="334"/>
    </location>
</feature>
<dbReference type="InterPro" id="IPR045523">
    <property type="entry name" value="GASH"/>
</dbReference>
<organism evidence="2 3">
    <name type="scientific">Paraburkholderia caballeronis</name>
    <dbReference type="NCBI Taxonomy" id="416943"/>
    <lineage>
        <taxon>Bacteria</taxon>
        <taxon>Pseudomonadati</taxon>
        <taxon>Pseudomonadota</taxon>
        <taxon>Betaproteobacteria</taxon>
        <taxon>Burkholderiales</taxon>
        <taxon>Burkholderiaceae</taxon>
        <taxon>Paraburkholderia</taxon>
    </lineage>
</organism>
<dbReference type="Pfam" id="PF19994">
    <property type="entry name" value="GASH"/>
    <property type="match status" value="1"/>
</dbReference>
<sequence length="342" mass="36531">MSIMAKYARIFWAEPTDGDVAARNKSVENLRAQFGALDSRKAIEVAAALVDALAGGKIPPDLSKTIEKAISDESPAFQMSGHEQQGIVCAAVAALDLARNAAVNGNGWAAPDAMAAALWSGLALQNPIDRAPVEVLRTDLLDACRHRVSAVSRQARARHDVPDVGKLTIPEAEPAGPRAQTAYKRATEPVIKALKDNAELDREEIDFLWWALGDHSELFDCPLGKKAVFSRAIAVGMEGASKLRRLPSDGHRHVVLRQIGESELLALAGLVEKLGEDKAQLAQGFAGTWATAYPSVFPLISALPADAKLRESAVSLDARDWGARALLEGAIVRLEDKLGGTT</sequence>
<dbReference type="Proteomes" id="UP000199120">
    <property type="component" value="Unassembled WGS sequence"/>
</dbReference>
<keyword evidence="3" id="KW-1185">Reference proteome</keyword>
<evidence type="ECO:0000259" key="1">
    <source>
        <dbReference type="Pfam" id="PF19994"/>
    </source>
</evidence>
<dbReference type="STRING" id="416943.SAMN05445871_3944"/>
<evidence type="ECO:0000313" key="2">
    <source>
        <dbReference type="EMBL" id="SEK95179.1"/>
    </source>
</evidence>
<reference evidence="3" key="1">
    <citation type="submission" date="2016-10" db="EMBL/GenBank/DDBJ databases">
        <authorList>
            <person name="Varghese N."/>
            <person name="Submissions S."/>
        </authorList>
    </citation>
    <scope>NUCLEOTIDE SEQUENCE [LARGE SCALE GENOMIC DNA]</scope>
    <source>
        <strain evidence="3">LMG 26416</strain>
    </source>
</reference>
<protein>
    <recommendedName>
        <fullName evidence="1">GTPase-associated system helical domain-containing protein</fullName>
    </recommendedName>
</protein>
<gene>
    <name evidence="2" type="ORF">SAMN05192542_104231</name>
</gene>
<name>A0A1H7L880_9BURK</name>
<proteinExistence type="predicted"/>
<evidence type="ECO:0000313" key="3">
    <source>
        <dbReference type="Proteomes" id="UP000199120"/>
    </source>
</evidence>
<accession>A0A1H7L880</accession>